<proteinExistence type="predicted"/>
<reference evidence="3" key="1">
    <citation type="submission" date="2020-05" db="EMBL/GenBank/DDBJ databases">
        <title>Phylogenomic resolution of chytrid fungi.</title>
        <authorList>
            <person name="Stajich J.E."/>
            <person name="Amses K."/>
            <person name="Simmons R."/>
            <person name="Seto K."/>
            <person name="Myers J."/>
            <person name="Bonds A."/>
            <person name="Quandt C.A."/>
            <person name="Barry K."/>
            <person name="Liu P."/>
            <person name="Grigoriev I."/>
            <person name="Longcore J.E."/>
            <person name="James T.Y."/>
        </authorList>
    </citation>
    <scope>NUCLEOTIDE SEQUENCE</scope>
    <source>
        <strain evidence="3">JEL0513</strain>
    </source>
</reference>
<feature type="coiled-coil region" evidence="1">
    <location>
        <begin position="432"/>
        <end position="459"/>
    </location>
</feature>
<feature type="compositionally biased region" description="Low complexity" evidence="2">
    <location>
        <begin position="25"/>
        <end position="57"/>
    </location>
</feature>
<sequence>MNKNNTAIEKLKLEKSTLEKELRATTTTTTTTSDDSDNNAAISPNPNNNISPSSPSSLKHPIDEPTVCAELEALEIFKSENTALKTQIHEIASKSDQQQVTIAILTHELATMRDEKISENQNNCVAAVATNVESGGAGAGVTEKVIRDFEVTISKLRQENNRLDLELIHTRKEVVAEQEKNKKASEEIQQLKNTAGSGSNNNAFGGVTTGTVAAIASSAAAANSASHNATVGLKSWWSTSKSTAAAPTVAANSATVAAASTSTTTLPGGEVSKIKDQLKAANDEIEKLKASLDETFKKSSSSKEKKGHDVTATVFSESVAAAEVTIRELQTEVQDLKKQLETAKDSIKSLEQVKEAAIGKASFEIKELISTNEQFIQKTKDFEAKILSLENQLVVESKLTESAKAETATLETQCTNSNTAFSLKITTLEKSLVISRSEIETLKTTIQELTNRAHTLYTESINVQFEHEKIIQGREQERNELIAQYEAAAILLQESILLKSIEIQTLQQQIHVPTSSSAEDNNPVIEDVSTTVNTINAANFTAALDIHLFPAFESLKNGYETDKSIANERICSLEARIASLTLQLDESRTLAETRRTEFNLLRTSNAETIKKLDDVIRDTGDEIALLTLERDQFKQKSEDSAAASVSAETTNLLAIKHADELKTAIAEMETRHQEVVEKIQKLAKQEQQGILLKAEKEQAFQQEKFTAEKVTLQEKSFGMQRELEKCRTELAQFQESASEGSKSLETQNKSLHEKYNSDLTRLEAEHKKEIQNLEDRHQNEIKNSAEKFKTVEEKYKKEISEILEASKRSMIDQESRLKKESLLVEEKSLKSHTEAEEKKRLIAEEKHQKEKSELEEKFKKEKAKLQFDLDTAKAEIDKLRKDAINYEQLKIEQAKKFEKELFSRNDDIGKYTTRIKTIESEFDNFKTETVKSAVDFHDKLTTANNSIHKLTDNLASEKLKYSQLETEFKLGQDKMKSFQAQIDSVTAELDVSRSSSERLSKTNGEKEEHVKKLKQKVDELALTQTTLAKTIATLEKDKDVLQNKISFQSTKIAELESKISEQKEDFAKIKQADLKNAELLNETIASLKKENEKMNTTVNDGKSEYRAMEKRGALIIKDLQKQLVKERRRQISPEASIATESVESLVNNNDGRSRQASENMFRRPPKSHSSNEQTGNNGVGIPKVERLTTELLQLAKENETLNKRSKNAEEEIRSLLEKLEKQNEDLELKSKAVQQYMLREYSTQLQPDEKQRSGFSMDMLTNSNAMHKMNPVLLSQVNIKMQKLLEELTTKMMGLEEENQTLKRTGQTFLKSSAI</sequence>
<accession>A0AAD5XDS9</accession>
<gene>
    <name evidence="3" type="ORF">HK100_002530</name>
</gene>
<dbReference type="EMBL" id="JADGJH010001591">
    <property type="protein sequence ID" value="KAJ3111877.1"/>
    <property type="molecule type" value="Genomic_DNA"/>
</dbReference>
<feature type="coiled-coil region" evidence="1">
    <location>
        <begin position="1184"/>
        <end position="1236"/>
    </location>
</feature>
<evidence type="ECO:0000256" key="2">
    <source>
        <dbReference type="SAM" id="MobiDB-lite"/>
    </source>
</evidence>
<feature type="compositionally biased region" description="Basic and acidic residues" evidence="2">
    <location>
        <begin position="9"/>
        <end position="23"/>
    </location>
</feature>
<feature type="coiled-coil region" evidence="1">
    <location>
        <begin position="658"/>
        <end position="685"/>
    </location>
</feature>
<comment type="caution">
    <text evidence="3">The sequence shown here is derived from an EMBL/GenBank/DDBJ whole genome shotgun (WGS) entry which is preliminary data.</text>
</comment>
<keyword evidence="1" id="KW-0175">Coiled coil</keyword>
<evidence type="ECO:0000313" key="3">
    <source>
        <dbReference type="EMBL" id="KAJ3111877.1"/>
    </source>
</evidence>
<feature type="coiled-coil region" evidence="1">
    <location>
        <begin position="271"/>
        <end position="392"/>
    </location>
</feature>
<organism evidence="3 4">
    <name type="scientific">Physocladia obscura</name>
    <dbReference type="NCBI Taxonomy" id="109957"/>
    <lineage>
        <taxon>Eukaryota</taxon>
        <taxon>Fungi</taxon>
        <taxon>Fungi incertae sedis</taxon>
        <taxon>Chytridiomycota</taxon>
        <taxon>Chytridiomycota incertae sedis</taxon>
        <taxon>Chytridiomycetes</taxon>
        <taxon>Chytridiales</taxon>
        <taxon>Chytriomycetaceae</taxon>
        <taxon>Physocladia</taxon>
    </lineage>
</organism>
<feature type="compositionally biased region" description="Polar residues" evidence="2">
    <location>
        <begin position="1142"/>
        <end position="1158"/>
    </location>
</feature>
<feature type="coiled-coil region" evidence="1">
    <location>
        <begin position="996"/>
        <end position="1104"/>
    </location>
</feature>
<dbReference type="Proteomes" id="UP001211907">
    <property type="component" value="Unassembled WGS sequence"/>
</dbReference>
<feature type="compositionally biased region" description="Polar residues" evidence="2">
    <location>
        <begin position="1167"/>
        <end position="1176"/>
    </location>
</feature>
<feature type="coiled-coil region" evidence="1">
    <location>
        <begin position="752"/>
        <end position="794"/>
    </location>
</feature>
<evidence type="ECO:0000256" key="1">
    <source>
        <dbReference type="SAM" id="Coils"/>
    </source>
</evidence>
<keyword evidence="4" id="KW-1185">Reference proteome</keyword>
<name>A0AAD5XDS9_9FUNG</name>
<feature type="coiled-coil region" evidence="1">
    <location>
        <begin position="835"/>
        <end position="889"/>
    </location>
</feature>
<feature type="region of interest" description="Disordered" evidence="2">
    <location>
        <begin position="1"/>
        <end position="62"/>
    </location>
</feature>
<protein>
    <submittedName>
        <fullName evidence="3">Uncharacterized protein</fullName>
    </submittedName>
</protein>
<dbReference type="PANTHER" id="PTHR45615">
    <property type="entry name" value="MYOSIN HEAVY CHAIN, NON-MUSCLE"/>
    <property type="match status" value="1"/>
</dbReference>
<evidence type="ECO:0000313" key="4">
    <source>
        <dbReference type="Proteomes" id="UP001211907"/>
    </source>
</evidence>
<dbReference type="PANTHER" id="PTHR45615:SF63">
    <property type="entry name" value="CHROMOSOME UNDETERMINED SCAFFOLD_10, WHOLE GENOME SHOTGUN SEQUENCE"/>
    <property type="match status" value="1"/>
</dbReference>
<feature type="coiled-coil region" evidence="1">
    <location>
        <begin position="146"/>
        <end position="194"/>
    </location>
</feature>
<feature type="region of interest" description="Disordered" evidence="2">
    <location>
        <begin position="1142"/>
        <end position="1180"/>
    </location>
</feature>
<feature type="coiled-coil region" evidence="1">
    <location>
        <begin position="1278"/>
        <end position="1305"/>
    </location>
</feature>